<dbReference type="GO" id="GO:0160138">
    <property type="term" value="F:23S rRNA pseudouridine(2604) synthase activity"/>
    <property type="evidence" value="ECO:0007669"/>
    <property type="project" value="UniProtKB-EC"/>
</dbReference>
<dbReference type="Gene3D" id="3.30.70.580">
    <property type="entry name" value="Pseudouridine synthase I, catalytic domain, N-terminal subdomain"/>
    <property type="match status" value="1"/>
</dbReference>
<evidence type="ECO:0000259" key="7">
    <source>
        <dbReference type="Pfam" id="PF00849"/>
    </source>
</evidence>
<comment type="catalytic activity">
    <reaction evidence="3">
        <text>uridine(35) in tRNA(Tyr) = pseudouridine(35) in tRNA(Tyr)</text>
        <dbReference type="Rhea" id="RHEA:60556"/>
        <dbReference type="Rhea" id="RHEA-COMP:15607"/>
        <dbReference type="Rhea" id="RHEA-COMP:15608"/>
        <dbReference type="ChEBI" id="CHEBI:65314"/>
        <dbReference type="ChEBI" id="CHEBI:65315"/>
    </reaction>
</comment>
<dbReference type="InterPro" id="IPR006145">
    <property type="entry name" value="PsdUridine_synth_RsuA/RluA"/>
</dbReference>
<keyword evidence="10" id="KW-1185">Reference proteome</keyword>
<dbReference type="InterPro" id="IPR042092">
    <property type="entry name" value="PsdUridine_s_RsuA/RluB/E/F_cat"/>
</dbReference>
<dbReference type="Proteomes" id="UP000000753">
    <property type="component" value="Chromosome"/>
</dbReference>
<evidence type="ECO:0000256" key="2">
    <source>
        <dbReference type="ARBA" id="ARBA00023235"/>
    </source>
</evidence>
<dbReference type="PANTHER" id="PTHR47683:SF2">
    <property type="entry name" value="RNA-BINDING S4 DOMAIN-CONTAINING PROTEIN"/>
    <property type="match status" value="1"/>
</dbReference>
<name>B8CTF3_SHEPW</name>
<dbReference type="InterPro" id="IPR020103">
    <property type="entry name" value="PsdUridine_synth_cat_dom_sf"/>
</dbReference>
<dbReference type="NCBIfam" id="TIGR00093">
    <property type="entry name" value="pseudouridine synthase"/>
    <property type="match status" value="1"/>
</dbReference>
<evidence type="ECO:0000256" key="5">
    <source>
        <dbReference type="PROSITE-ProRule" id="PRU00182"/>
    </source>
</evidence>
<dbReference type="EC" id="5.4.99.-" evidence="6"/>
<protein>
    <recommendedName>
        <fullName evidence="6">Pseudouridine synthase</fullName>
        <ecNumber evidence="6">5.4.99.-</ecNumber>
    </recommendedName>
</protein>
<evidence type="ECO:0000313" key="9">
    <source>
        <dbReference type="EMBL" id="ACJ31062.1"/>
    </source>
</evidence>
<dbReference type="GO" id="GO:0003723">
    <property type="term" value="F:RNA binding"/>
    <property type="evidence" value="ECO:0007669"/>
    <property type="project" value="UniProtKB-KW"/>
</dbReference>
<dbReference type="InterPro" id="IPR018496">
    <property type="entry name" value="PsdUridine_synth_RsuA/RluB_CS"/>
</dbReference>
<evidence type="ECO:0000256" key="6">
    <source>
        <dbReference type="RuleBase" id="RU003887"/>
    </source>
</evidence>
<keyword evidence="5" id="KW-0694">RNA-binding</keyword>
<evidence type="ECO:0000256" key="3">
    <source>
        <dbReference type="ARBA" id="ARBA00036390"/>
    </source>
</evidence>
<dbReference type="Pfam" id="PF00849">
    <property type="entry name" value="PseudoU_synth_2"/>
    <property type="match status" value="1"/>
</dbReference>
<dbReference type="SUPFAM" id="SSF55174">
    <property type="entry name" value="Alpha-L RNA-binding motif"/>
    <property type="match status" value="1"/>
</dbReference>
<dbReference type="PROSITE" id="PS50889">
    <property type="entry name" value="S4"/>
    <property type="match status" value="1"/>
</dbReference>
<dbReference type="Gene3D" id="3.30.70.1560">
    <property type="entry name" value="Alpha-L RNA-binding motif"/>
    <property type="match status" value="1"/>
</dbReference>
<reference evidence="9 10" key="1">
    <citation type="journal article" date="2008" name="PLoS ONE">
        <title>Environmental adaptation: genomic analysis of the piezotolerant and psychrotolerant deep-sea iron reducing bacterium Shewanella piezotolerans WP3.</title>
        <authorList>
            <person name="Wang F."/>
            <person name="Wang J."/>
            <person name="Jian H."/>
            <person name="Zhang B."/>
            <person name="Li S."/>
            <person name="Wang F."/>
            <person name="Zeng X."/>
            <person name="Gao L."/>
            <person name="Bartlett D.H."/>
            <person name="Yu J."/>
            <person name="Hu S."/>
            <person name="Xiao X."/>
        </authorList>
    </citation>
    <scope>NUCLEOTIDE SEQUENCE [LARGE SCALE GENOMIC DNA]</scope>
    <source>
        <strain evidence="10">WP3 / JCM 13877</strain>
    </source>
</reference>
<dbReference type="CDD" id="cd00165">
    <property type="entry name" value="S4"/>
    <property type="match status" value="1"/>
</dbReference>
<dbReference type="PROSITE" id="PS01149">
    <property type="entry name" value="PSI_RSU"/>
    <property type="match status" value="1"/>
</dbReference>
<evidence type="ECO:0000259" key="8">
    <source>
        <dbReference type="Pfam" id="PF01479"/>
    </source>
</evidence>
<dbReference type="PANTHER" id="PTHR47683">
    <property type="entry name" value="PSEUDOURIDINE SYNTHASE FAMILY PROTEIN-RELATED"/>
    <property type="match status" value="1"/>
</dbReference>
<keyword evidence="2 6" id="KW-0413">Isomerase</keyword>
<organism evidence="9 10">
    <name type="scientific">Shewanella piezotolerans (strain WP3 / JCM 13877)</name>
    <dbReference type="NCBI Taxonomy" id="225849"/>
    <lineage>
        <taxon>Bacteria</taxon>
        <taxon>Pseudomonadati</taxon>
        <taxon>Pseudomonadota</taxon>
        <taxon>Gammaproteobacteria</taxon>
        <taxon>Alteromonadales</taxon>
        <taxon>Shewanellaceae</taxon>
        <taxon>Shewanella</taxon>
    </lineage>
</organism>
<dbReference type="EMBL" id="CP000472">
    <property type="protein sequence ID" value="ACJ31062.1"/>
    <property type="molecule type" value="Genomic_DNA"/>
</dbReference>
<dbReference type="InterPro" id="IPR036986">
    <property type="entry name" value="S4_RNA-bd_sf"/>
</dbReference>
<dbReference type="InterPro" id="IPR002942">
    <property type="entry name" value="S4_RNA-bd"/>
</dbReference>
<evidence type="ECO:0000256" key="1">
    <source>
        <dbReference type="ARBA" id="ARBA00008348"/>
    </source>
</evidence>
<dbReference type="OrthoDB" id="9807213at2"/>
<sequence>MRLAKYLAITGCCSRRAATRLIRDGQVIFNDRLANHVDSVTLIDTPEGQRCQEHVIVNGELIQAVEAKAYWLFNKAVGTDSRLLAELPNSLIHLLPVSPRLYPVGRLDKDSHGLLLLTNDGELTHQLMHPDFGHSKTYHVQVDRPFDEVFLANMAAGVSYKGVTTLPCTITRLDVDRYEIILTQGLNRQIRRMSHALGFKVIDLKRISIQSLQLGNLLEGSMRPLSSTELADLLASVAAN</sequence>
<dbReference type="RefSeq" id="WP_020914397.1">
    <property type="nucleotide sequence ID" value="NC_011566.1"/>
</dbReference>
<dbReference type="InterPro" id="IPR050343">
    <property type="entry name" value="RsuA_PseudoU_synthase"/>
</dbReference>
<proteinExistence type="inferred from homology"/>
<dbReference type="KEGG" id="swp:swp_4417"/>
<dbReference type="InterPro" id="IPR000748">
    <property type="entry name" value="PsdUridine_synth_RsuA/RluB/E/F"/>
</dbReference>
<dbReference type="eggNOG" id="COG1187">
    <property type="taxonomic scope" value="Bacteria"/>
</dbReference>
<evidence type="ECO:0000313" key="10">
    <source>
        <dbReference type="Proteomes" id="UP000000753"/>
    </source>
</evidence>
<feature type="domain" description="Pseudouridine synthase RsuA/RluA-like" evidence="7">
    <location>
        <begin position="86"/>
        <end position="195"/>
    </location>
</feature>
<dbReference type="STRING" id="225849.swp_4417"/>
<feature type="domain" description="RNA-binding S4" evidence="8">
    <location>
        <begin position="1"/>
        <end position="34"/>
    </location>
</feature>
<evidence type="ECO:0000256" key="4">
    <source>
        <dbReference type="ARBA" id="ARBA00036535"/>
    </source>
</evidence>
<dbReference type="Pfam" id="PF01479">
    <property type="entry name" value="S4"/>
    <property type="match status" value="1"/>
</dbReference>
<dbReference type="AlphaFoldDB" id="B8CTF3"/>
<dbReference type="SUPFAM" id="SSF55120">
    <property type="entry name" value="Pseudouridine synthase"/>
    <property type="match status" value="1"/>
</dbReference>
<comment type="catalytic activity">
    <reaction evidence="4">
        <text>uridine(2604) in 23S rRNA = pseudouridine(2604) in 23S rRNA</text>
        <dbReference type="Rhea" id="RHEA:38875"/>
        <dbReference type="Rhea" id="RHEA-COMP:10093"/>
        <dbReference type="Rhea" id="RHEA-COMP:10094"/>
        <dbReference type="ChEBI" id="CHEBI:65314"/>
        <dbReference type="ChEBI" id="CHEBI:65315"/>
        <dbReference type="EC" id="5.4.99.21"/>
    </reaction>
</comment>
<accession>B8CTF3</accession>
<dbReference type="HOGENOM" id="CLU_024979_1_2_6"/>
<dbReference type="InterPro" id="IPR020094">
    <property type="entry name" value="TruA/RsuA/RluB/E/F_N"/>
</dbReference>
<dbReference type="GO" id="GO:0000455">
    <property type="term" value="P:enzyme-directed rRNA pseudouridine synthesis"/>
    <property type="evidence" value="ECO:0007669"/>
    <property type="project" value="UniProtKB-ARBA"/>
</dbReference>
<dbReference type="Gene3D" id="3.10.290.10">
    <property type="entry name" value="RNA-binding S4 domain"/>
    <property type="match status" value="1"/>
</dbReference>
<comment type="similarity">
    <text evidence="1 6">Belongs to the pseudouridine synthase RsuA family.</text>
</comment>
<gene>
    <name evidence="9" type="ordered locus">swp_4417</name>
</gene>